<evidence type="ECO:0000313" key="2">
    <source>
        <dbReference type="EMBL" id="KAE8076814.1"/>
    </source>
</evidence>
<keyword evidence="3" id="KW-1185">Reference proteome</keyword>
<name>A0A5N6RDX2_9ROSI</name>
<organism evidence="2 3">
    <name type="scientific">Carpinus fangiana</name>
    <dbReference type="NCBI Taxonomy" id="176857"/>
    <lineage>
        <taxon>Eukaryota</taxon>
        <taxon>Viridiplantae</taxon>
        <taxon>Streptophyta</taxon>
        <taxon>Embryophyta</taxon>
        <taxon>Tracheophyta</taxon>
        <taxon>Spermatophyta</taxon>
        <taxon>Magnoliopsida</taxon>
        <taxon>eudicotyledons</taxon>
        <taxon>Gunneridae</taxon>
        <taxon>Pentapetalae</taxon>
        <taxon>rosids</taxon>
        <taxon>fabids</taxon>
        <taxon>Fagales</taxon>
        <taxon>Betulaceae</taxon>
        <taxon>Carpinus</taxon>
    </lineage>
</organism>
<sequence length="52" mass="5595">MERRLKPTAVTTTSLSLSPKPPATTIQRPDHHEAAAPPPTMAFSPVKKSSKT</sequence>
<protein>
    <submittedName>
        <fullName evidence="2">Uncharacterized protein</fullName>
    </submittedName>
</protein>
<evidence type="ECO:0000313" key="3">
    <source>
        <dbReference type="Proteomes" id="UP000327013"/>
    </source>
</evidence>
<dbReference type="AlphaFoldDB" id="A0A5N6RDX2"/>
<dbReference type="EMBL" id="CM017326">
    <property type="protein sequence ID" value="KAE8076814.1"/>
    <property type="molecule type" value="Genomic_DNA"/>
</dbReference>
<dbReference type="Proteomes" id="UP000327013">
    <property type="component" value="Chromosome 6"/>
</dbReference>
<reference evidence="2 3" key="1">
    <citation type="submission" date="2019-06" db="EMBL/GenBank/DDBJ databases">
        <title>A chromosomal-level reference genome of Carpinus fangiana (Coryloideae, Betulaceae).</title>
        <authorList>
            <person name="Yang X."/>
            <person name="Wang Z."/>
            <person name="Zhang L."/>
            <person name="Hao G."/>
            <person name="Liu J."/>
            <person name="Yang Y."/>
        </authorList>
    </citation>
    <scope>NUCLEOTIDE SEQUENCE [LARGE SCALE GENOMIC DNA]</scope>
    <source>
        <strain evidence="2">Cfa_2016G</strain>
        <tissue evidence="2">Leaf</tissue>
    </source>
</reference>
<gene>
    <name evidence="2" type="ORF">FH972_015439</name>
</gene>
<evidence type="ECO:0000256" key="1">
    <source>
        <dbReference type="SAM" id="MobiDB-lite"/>
    </source>
</evidence>
<accession>A0A5N6RDX2</accession>
<feature type="region of interest" description="Disordered" evidence="1">
    <location>
        <begin position="1"/>
        <end position="52"/>
    </location>
</feature>
<proteinExistence type="predicted"/>